<dbReference type="PANTHER" id="PTHR24567">
    <property type="entry name" value="CRP FAMILY TRANSCRIPTIONAL REGULATORY PROTEIN"/>
    <property type="match status" value="1"/>
</dbReference>
<dbReference type="OrthoDB" id="7584044at2"/>
<dbReference type="GO" id="GO:0003700">
    <property type="term" value="F:DNA-binding transcription factor activity"/>
    <property type="evidence" value="ECO:0007669"/>
    <property type="project" value="TreeGrafter"/>
</dbReference>
<reference evidence="5 6" key="1">
    <citation type="submission" date="2019-01" db="EMBL/GenBank/DDBJ databases">
        <authorList>
            <person name="Chen W.-M."/>
        </authorList>
    </citation>
    <scope>NUCLEOTIDE SEQUENCE [LARGE SCALE GENOMIC DNA]</scope>
    <source>
        <strain evidence="5 6">CCP-6</strain>
    </source>
</reference>
<dbReference type="InterPro" id="IPR000595">
    <property type="entry name" value="cNMP-bd_dom"/>
</dbReference>
<dbReference type="Gene3D" id="1.10.10.10">
    <property type="entry name" value="Winged helix-like DNA-binding domain superfamily/Winged helix DNA-binding domain"/>
    <property type="match status" value="1"/>
</dbReference>
<dbReference type="InterPro" id="IPR014710">
    <property type="entry name" value="RmlC-like_jellyroll"/>
</dbReference>
<dbReference type="SMART" id="SM00100">
    <property type="entry name" value="cNMP"/>
    <property type="match status" value="1"/>
</dbReference>
<dbReference type="AlphaFoldDB" id="A0A437MDW0"/>
<accession>A0A437MDW0</accession>
<keyword evidence="1" id="KW-0805">Transcription regulation</keyword>
<evidence type="ECO:0000256" key="2">
    <source>
        <dbReference type="ARBA" id="ARBA00023125"/>
    </source>
</evidence>
<dbReference type="InterPro" id="IPR036390">
    <property type="entry name" value="WH_DNA-bd_sf"/>
</dbReference>
<keyword evidence="3" id="KW-0804">Transcription</keyword>
<evidence type="ECO:0000313" key="6">
    <source>
        <dbReference type="Proteomes" id="UP000282957"/>
    </source>
</evidence>
<gene>
    <name evidence="5" type="ORF">EOD42_16560</name>
</gene>
<keyword evidence="6" id="KW-1185">Reference proteome</keyword>
<dbReference type="InterPro" id="IPR036388">
    <property type="entry name" value="WH-like_DNA-bd_sf"/>
</dbReference>
<dbReference type="PROSITE" id="PS51063">
    <property type="entry name" value="HTH_CRP_2"/>
    <property type="match status" value="1"/>
</dbReference>
<dbReference type="InterPro" id="IPR050397">
    <property type="entry name" value="Env_Response_Regulators"/>
</dbReference>
<dbReference type="Pfam" id="PF00027">
    <property type="entry name" value="cNMP_binding"/>
    <property type="match status" value="1"/>
</dbReference>
<dbReference type="EMBL" id="SACL01000005">
    <property type="protein sequence ID" value="RVT95800.1"/>
    <property type="molecule type" value="Genomic_DNA"/>
</dbReference>
<dbReference type="SMART" id="SM00419">
    <property type="entry name" value="HTH_CRP"/>
    <property type="match status" value="1"/>
</dbReference>
<dbReference type="SUPFAM" id="SSF51206">
    <property type="entry name" value="cAMP-binding domain-like"/>
    <property type="match status" value="1"/>
</dbReference>
<keyword evidence="2" id="KW-0238">DNA-binding</keyword>
<dbReference type="Proteomes" id="UP000282957">
    <property type="component" value="Unassembled WGS sequence"/>
</dbReference>
<dbReference type="CDD" id="cd00038">
    <property type="entry name" value="CAP_ED"/>
    <property type="match status" value="1"/>
</dbReference>
<dbReference type="InterPro" id="IPR018490">
    <property type="entry name" value="cNMP-bd_dom_sf"/>
</dbReference>
<dbReference type="InterPro" id="IPR012318">
    <property type="entry name" value="HTH_CRP"/>
</dbReference>
<dbReference type="GO" id="GO:0003677">
    <property type="term" value="F:DNA binding"/>
    <property type="evidence" value="ECO:0007669"/>
    <property type="project" value="UniProtKB-KW"/>
</dbReference>
<organism evidence="5 6">
    <name type="scientific">Rhodovarius crocodyli</name>
    <dbReference type="NCBI Taxonomy" id="1979269"/>
    <lineage>
        <taxon>Bacteria</taxon>
        <taxon>Pseudomonadati</taxon>
        <taxon>Pseudomonadota</taxon>
        <taxon>Alphaproteobacteria</taxon>
        <taxon>Acetobacterales</taxon>
        <taxon>Roseomonadaceae</taxon>
        <taxon>Rhodovarius</taxon>
    </lineage>
</organism>
<sequence>MANAFNGKVPDALGEGRQLLLERPHASACRSAIRRQRHFSPAGGARHMNSFGEPLRLLGWITGADAEQLDQLARERVADFAPREDIVSEGDPPQFMHAVLRGWLCHYKALPNGRRQITGFSLPGDICDERVFLIRQMDHSIAAVTNATVGLIDRHRLQDLMGRRPRLQQAMARQSYLRLSMQREWLVSVGQRGAIERLAHLLCELHLRLEAVGQAEPDSCEMPLTQSEIAEATGLSTVHVNRTLQELRAANLIVLRDRTLQIPDLRALREAAMFDPSYLRCGDKDVPGNG</sequence>
<dbReference type="Gene3D" id="2.60.120.10">
    <property type="entry name" value="Jelly Rolls"/>
    <property type="match status" value="1"/>
</dbReference>
<dbReference type="PANTHER" id="PTHR24567:SF68">
    <property type="entry name" value="DNA-BINDING TRANSCRIPTIONAL DUAL REGULATOR CRP"/>
    <property type="match status" value="1"/>
</dbReference>
<feature type="domain" description="HTH crp-type" evidence="4">
    <location>
        <begin position="192"/>
        <end position="266"/>
    </location>
</feature>
<comment type="caution">
    <text evidence="5">The sequence shown here is derived from an EMBL/GenBank/DDBJ whole genome shotgun (WGS) entry which is preliminary data.</text>
</comment>
<dbReference type="Pfam" id="PF13545">
    <property type="entry name" value="HTH_Crp_2"/>
    <property type="match status" value="1"/>
</dbReference>
<evidence type="ECO:0000256" key="3">
    <source>
        <dbReference type="ARBA" id="ARBA00023163"/>
    </source>
</evidence>
<proteinExistence type="predicted"/>
<protein>
    <submittedName>
        <fullName evidence="5">Crp/Fnr family transcriptional regulator</fullName>
    </submittedName>
</protein>
<dbReference type="SUPFAM" id="SSF46785">
    <property type="entry name" value="Winged helix' DNA-binding domain"/>
    <property type="match status" value="1"/>
</dbReference>
<name>A0A437MDW0_9PROT</name>
<evidence type="ECO:0000313" key="5">
    <source>
        <dbReference type="EMBL" id="RVT95800.1"/>
    </source>
</evidence>
<evidence type="ECO:0000256" key="1">
    <source>
        <dbReference type="ARBA" id="ARBA00023015"/>
    </source>
</evidence>
<dbReference type="GO" id="GO:0005829">
    <property type="term" value="C:cytosol"/>
    <property type="evidence" value="ECO:0007669"/>
    <property type="project" value="TreeGrafter"/>
</dbReference>
<evidence type="ECO:0000259" key="4">
    <source>
        <dbReference type="PROSITE" id="PS51063"/>
    </source>
</evidence>